<dbReference type="AlphaFoldDB" id="A0AAE0SM10"/>
<dbReference type="EMBL" id="JAEAOA010002342">
    <property type="protein sequence ID" value="KAK3594025.1"/>
    <property type="molecule type" value="Genomic_DNA"/>
</dbReference>
<sequence length="185" mass="21440">MEKLQTSCRALDDKKKRLLSLAISDHQGVNLSALYADPNELRRLRQEVNLLKNRQDLIELQIEEQRQGKEYLESNMTELMRKQHELECSIHKEKGDDWNMAPVSPPQFIQHNLGGPNMWFVPPILSLDQQRIFLKERFEAYSSPGSEQTCVVTEQNSSPSSEDAIEKSRLKDREEQLLLSYSNAL</sequence>
<dbReference type="Proteomes" id="UP001195483">
    <property type="component" value="Unassembled WGS sequence"/>
</dbReference>
<reference evidence="3" key="1">
    <citation type="journal article" date="2021" name="Genome Biol. Evol.">
        <title>A High-Quality Reference Genome for a Parasitic Bivalve with Doubly Uniparental Inheritance (Bivalvia: Unionida).</title>
        <authorList>
            <person name="Smith C.H."/>
        </authorList>
    </citation>
    <scope>NUCLEOTIDE SEQUENCE</scope>
    <source>
        <strain evidence="3">CHS0354</strain>
    </source>
</reference>
<keyword evidence="4" id="KW-1185">Reference proteome</keyword>
<accession>A0AAE0SM10</accession>
<gene>
    <name evidence="3" type="ORF">CHS0354_040779</name>
</gene>
<keyword evidence="1" id="KW-0175">Coiled coil</keyword>
<name>A0AAE0SM10_9BIVA</name>
<evidence type="ECO:0000313" key="4">
    <source>
        <dbReference type="Proteomes" id="UP001195483"/>
    </source>
</evidence>
<reference evidence="3" key="2">
    <citation type="journal article" date="2021" name="Genome Biol. Evol.">
        <title>Developing a high-quality reference genome for a parasitic bivalve with doubly uniparental inheritance (Bivalvia: Unionida).</title>
        <authorList>
            <person name="Smith C.H."/>
        </authorList>
    </citation>
    <scope>NUCLEOTIDE SEQUENCE</scope>
    <source>
        <strain evidence="3">CHS0354</strain>
        <tissue evidence="3">Mantle</tissue>
    </source>
</reference>
<evidence type="ECO:0000256" key="1">
    <source>
        <dbReference type="SAM" id="Coils"/>
    </source>
</evidence>
<feature type="region of interest" description="Disordered" evidence="2">
    <location>
        <begin position="145"/>
        <end position="169"/>
    </location>
</feature>
<reference evidence="3" key="3">
    <citation type="submission" date="2023-05" db="EMBL/GenBank/DDBJ databases">
        <authorList>
            <person name="Smith C.H."/>
        </authorList>
    </citation>
    <scope>NUCLEOTIDE SEQUENCE</scope>
    <source>
        <strain evidence="3">CHS0354</strain>
        <tissue evidence="3">Mantle</tissue>
    </source>
</reference>
<organism evidence="3 4">
    <name type="scientific">Potamilus streckersoni</name>
    <dbReference type="NCBI Taxonomy" id="2493646"/>
    <lineage>
        <taxon>Eukaryota</taxon>
        <taxon>Metazoa</taxon>
        <taxon>Spiralia</taxon>
        <taxon>Lophotrochozoa</taxon>
        <taxon>Mollusca</taxon>
        <taxon>Bivalvia</taxon>
        <taxon>Autobranchia</taxon>
        <taxon>Heteroconchia</taxon>
        <taxon>Palaeoheterodonta</taxon>
        <taxon>Unionida</taxon>
        <taxon>Unionoidea</taxon>
        <taxon>Unionidae</taxon>
        <taxon>Ambleminae</taxon>
        <taxon>Lampsilini</taxon>
        <taxon>Potamilus</taxon>
    </lineage>
</organism>
<feature type="compositionally biased region" description="Polar residues" evidence="2">
    <location>
        <begin position="145"/>
        <end position="161"/>
    </location>
</feature>
<comment type="caution">
    <text evidence="3">The sequence shown here is derived from an EMBL/GenBank/DDBJ whole genome shotgun (WGS) entry which is preliminary data.</text>
</comment>
<proteinExistence type="predicted"/>
<evidence type="ECO:0000313" key="3">
    <source>
        <dbReference type="EMBL" id="KAK3594025.1"/>
    </source>
</evidence>
<protein>
    <submittedName>
        <fullName evidence="3">Uncharacterized protein</fullName>
    </submittedName>
</protein>
<feature type="coiled-coil region" evidence="1">
    <location>
        <begin position="41"/>
        <end position="82"/>
    </location>
</feature>
<evidence type="ECO:0000256" key="2">
    <source>
        <dbReference type="SAM" id="MobiDB-lite"/>
    </source>
</evidence>